<dbReference type="AlphaFoldDB" id="A0AAV7HXD2"/>
<organism evidence="1 2">
    <name type="scientific">Cotesia glomerata</name>
    <name type="common">Lepidopteran parasitic wasp</name>
    <name type="synonym">Apanteles glomeratus</name>
    <dbReference type="NCBI Taxonomy" id="32391"/>
    <lineage>
        <taxon>Eukaryota</taxon>
        <taxon>Metazoa</taxon>
        <taxon>Ecdysozoa</taxon>
        <taxon>Arthropoda</taxon>
        <taxon>Hexapoda</taxon>
        <taxon>Insecta</taxon>
        <taxon>Pterygota</taxon>
        <taxon>Neoptera</taxon>
        <taxon>Endopterygota</taxon>
        <taxon>Hymenoptera</taxon>
        <taxon>Apocrita</taxon>
        <taxon>Ichneumonoidea</taxon>
        <taxon>Braconidae</taxon>
        <taxon>Microgastrinae</taxon>
        <taxon>Cotesia</taxon>
    </lineage>
</organism>
<reference evidence="1 2" key="1">
    <citation type="journal article" date="2021" name="J. Hered.">
        <title>A chromosome-level genome assembly of the parasitoid wasp, Cotesia glomerata (Hymenoptera: Braconidae).</title>
        <authorList>
            <person name="Pinto B.J."/>
            <person name="Weis J.J."/>
            <person name="Gamble T."/>
            <person name="Ode P.J."/>
            <person name="Paul R."/>
            <person name="Zaspel J.M."/>
        </authorList>
    </citation>
    <scope>NUCLEOTIDE SEQUENCE [LARGE SCALE GENOMIC DNA]</scope>
    <source>
        <strain evidence="1">CgM1</strain>
    </source>
</reference>
<sequence>MPEELAVWRISLGVALKKHARLFSGVLTPELAHHCGGCRKIKAVLWSVLSQPQHPRSLYDKYYRLVTRRWALRHLYYFTITPDVDSVGTFVLTNA</sequence>
<protein>
    <submittedName>
        <fullName evidence="1">Uncharacterized protein</fullName>
    </submittedName>
</protein>
<gene>
    <name evidence="1" type="ORF">KQX54_004821</name>
</gene>
<comment type="caution">
    <text evidence="1">The sequence shown here is derived from an EMBL/GenBank/DDBJ whole genome shotgun (WGS) entry which is preliminary data.</text>
</comment>
<keyword evidence="2" id="KW-1185">Reference proteome</keyword>
<evidence type="ECO:0000313" key="1">
    <source>
        <dbReference type="EMBL" id="KAH0539443.1"/>
    </source>
</evidence>
<name>A0AAV7HXD2_COTGL</name>
<dbReference type="Proteomes" id="UP000826195">
    <property type="component" value="Unassembled WGS sequence"/>
</dbReference>
<evidence type="ECO:0000313" key="2">
    <source>
        <dbReference type="Proteomes" id="UP000826195"/>
    </source>
</evidence>
<dbReference type="EMBL" id="JAHXZJ010002609">
    <property type="protein sequence ID" value="KAH0539443.1"/>
    <property type="molecule type" value="Genomic_DNA"/>
</dbReference>
<proteinExistence type="predicted"/>
<accession>A0AAV7HXD2</accession>